<dbReference type="Pfam" id="PF01490">
    <property type="entry name" value="Aa_trans"/>
    <property type="match status" value="1"/>
</dbReference>
<dbReference type="OrthoDB" id="655540at2759"/>
<evidence type="ECO:0000256" key="1">
    <source>
        <dbReference type="ARBA" id="ARBA00004141"/>
    </source>
</evidence>
<feature type="transmembrane region" description="Helical" evidence="8">
    <location>
        <begin position="139"/>
        <end position="161"/>
    </location>
</feature>
<dbReference type="GO" id="GO:0005774">
    <property type="term" value="C:vacuolar membrane"/>
    <property type="evidence" value="ECO:0007669"/>
    <property type="project" value="TreeGrafter"/>
</dbReference>
<feature type="transmembrane region" description="Helical" evidence="8">
    <location>
        <begin position="226"/>
        <end position="246"/>
    </location>
</feature>
<feature type="transmembrane region" description="Helical" evidence="8">
    <location>
        <begin position="107"/>
        <end position="127"/>
    </location>
</feature>
<accession>A0A0D2KZC9</accession>
<evidence type="ECO:0000256" key="7">
    <source>
        <dbReference type="ARBA" id="ARBA00049662"/>
    </source>
</evidence>
<keyword evidence="2" id="KW-0813">Transport</keyword>
<evidence type="ECO:0000256" key="4">
    <source>
        <dbReference type="ARBA" id="ARBA00022970"/>
    </source>
</evidence>
<feature type="transmembrane region" description="Helical" evidence="8">
    <location>
        <begin position="181"/>
        <end position="205"/>
    </location>
</feature>
<feature type="transmembrane region" description="Helical" evidence="8">
    <location>
        <begin position="75"/>
        <end position="95"/>
    </location>
</feature>
<dbReference type="EMBL" id="KK101524">
    <property type="protein sequence ID" value="KIZ00559.1"/>
    <property type="molecule type" value="Genomic_DNA"/>
</dbReference>
<gene>
    <name evidence="10" type="ORF">MNEG_7404</name>
</gene>
<evidence type="ECO:0000313" key="11">
    <source>
        <dbReference type="Proteomes" id="UP000054498"/>
    </source>
</evidence>
<proteinExistence type="inferred from homology"/>
<dbReference type="AlphaFoldDB" id="A0A0D2KZC9"/>
<reference evidence="10 11" key="1">
    <citation type="journal article" date="2013" name="BMC Genomics">
        <title>Reconstruction of the lipid metabolism for the microalga Monoraphidium neglectum from its genome sequence reveals characteristics suitable for biofuel production.</title>
        <authorList>
            <person name="Bogen C."/>
            <person name="Al-Dilaimi A."/>
            <person name="Albersmeier A."/>
            <person name="Wichmann J."/>
            <person name="Grundmann M."/>
            <person name="Rupp O."/>
            <person name="Lauersen K.J."/>
            <person name="Blifernez-Klassen O."/>
            <person name="Kalinowski J."/>
            <person name="Goesmann A."/>
            <person name="Mussgnug J.H."/>
            <person name="Kruse O."/>
        </authorList>
    </citation>
    <scope>NUCLEOTIDE SEQUENCE [LARGE SCALE GENOMIC DNA]</scope>
    <source>
        <strain evidence="10 11">SAG 48.87</strain>
    </source>
</reference>
<evidence type="ECO:0000256" key="8">
    <source>
        <dbReference type="SAM" id="Phobius"/>
    </source>
</evidence>
<feature type="transmembrane region" description="Helical" evidence="8">
    <location>
        <begin position="43"/>
        <end position="63"/>
    </location>
</feature>
<evidence type="ECO:0000256" key="6">
    <source>
        <dbReference type="ARBA" id="ARBA00023136"/>
    </source>
</evidence>
<evidence type="ECO:0000256" key="5">
    <source>
        <dbReference type="ARBA" id="ARBA00022989"/>
    </source>
</evidence>
<dbReference type="PANTHER" id="PTHR22950:SF692">
    <property type="entry name" value="TRANSMEMBRANE AMINO ACID TRANSPORTER FAMILY PROTEIN"/>
    <property type="match status" value="1"/>
</dbReference>
<dbReference type="STRING" id="145388.A0A0D2KZC9"/>
<evidence type="ECO:0000256" key="2">
    <source>
        <dbReference type="ARBA" id="ARBA00022448"/>
    </source>
</evidence>
<keyword evidence="4" id="KW-0029">Amino-acid transport</keyword>
<keyword evidence="3 8" id="KW-0812">Transmembrane</keyword>
<dbReference type="KEGG" id="mng:MNEG_7404"/>
<keyword evidence="6 8" id="KW-0472">Membrane</keyword>
<feature type="domain" description="Amino acid transporter transmembrane" evidence="9">
    <location>
        <begin position="1"/>
        <end position="301"/>
    </location>
</feature>
<dbReference type="RefSeq" id="XP_013899578.1">
    <property type="nucleotide sequence ID" value="XM_014044124.1"/>
</dbReference>
<feature type="transmembrane region" description="Helical" evidence="8">
    <location>
        <begin position="283"/>
        <end position="305"/>
    </location>
</feature>
<comment type="similarity">
    <text evidence="7">Belongs to the amino acid/polyamine transporter 2 family. Amino acid/auxin permease (AAAP) (TC 2.A.18.5) subfamily.</text>
</comment>
<protein>
    <recommendedName>
        <fullName evidence="9">Amino acid transporter transmembrane domain-containing protein</fullName>
    </recommendedName>
</protein>
<name>A0A0D2KZC9_9CHLO</name>
<evidence type="ECO:0000256" key="3">
    <source>
        <dbReference type="ARBA" id="ARBA00022692"/>
    </source>
</evidence>
<dbReference type="Proteomes" id="UP000054498">
    <property type="component" value="Unassembled WGS sequence"/>
</dbReference>
<feature type="transmembrane region" description="Helical" evidence="8">
    <location>
        <begin position="252"/>
        <end position="271"/>
    </location>
</feature>
<dbReference type="GO" id="GO:0015179">
    <property type="term" value="F:L-amino acid transmembrane transporter activity"/>
    <property type="evidence" value="ECO:0007669"/>
    <property type="project" value="TreeGrafter"/>
</dbReference>
<dbReference type="PANTHER" id="PTHR22950">
    <property type="entry name" value="AMINO ACID TRANSPORTER"/>
    <property type="match status" value="1"/>
</dbReference>
<comment type="subcellular location">
    <subcellularLocation>
        <location evidence="1">Membrane</location>
        <topology evidence="1">Multi-pass membrane protein</topology>
    </subcellularLocation>
</comment>
<keyword evidence="11" id="KW-1185">Reference proteome</keyword>
<evidence type="ECO:0000313" key="10">
    <source>
        <dbReference type="EMBL" id="KIZ00559.1"/>
    </source>
</evidence>
<sequence>MYAELLGICTVYLVLEAEALSALLTRTAFGEALLRAAPAGCPAFVLLAAALVVPTVLLPDLAALSSLSALSVGSAVAVGLALAALCGSGAAAGAAAAATRLVAPETLAQVLGCVAFVYAGHSTFPVVQQSMRSPSKAPRVLAVSYLCVAAICTAVAAFGYLLYGTGVADVITASLPPGTAVAVACLVSTAVSPFAAFALTLEPVALALQRGVSRGSSRQPPYPVRAALRLGLGVACATAAAVLPYVADLMSLVGAVLTMTVSLVLPALMHVRLLGAELSPAGVACAGAVLLLGLLCAAVGAQSAIGSLRAKMAAAAAAAVV</sequence>
<dbReference type="InterPro" id="IPR013057">
    <property type="entry name" value="AA_transpt_TM"/>
</dbReference>
<evidence type="ECO:0000259" key="9">
    <source>
        <dbReference type="Pfam" id="PF01490"/>
    </source>
</evidence>
<keyword evidence="5 8" id="KW-1133">Transmembrane helix</keyword>
<organism evidence="10 11">
    <name type="scientific">Monoraphidium neglectum</name>
    <dbReference type="NCBI Taxonomy" id="145388"/>
    <lineage>
        <taxon>Eukaryota</taxon>
        <taxon>Viridiplantae</taxon>
        <taxon>Chlorophyta</taxon>
        <taxon>core chlorophytes</taxon>
        <taxon>Chlorophyceae</taxon>
        <taxon>CS clade</taxon>
        <taxon>Sphaeropleales</taxon>
        <taxon>Selenastraceae</taxon>
        <taxon>Monoraphidium</taxon>
    </lineage>
</organism>
<dbReference type="GeneID" id="25740280"/>